<proteinExistence type="predicted"/>
<keyword evidence="3" id="KW-1185">Reference proteome</keyword>
<dbReference type="CDD" id="cd00093">
    <property type="entry name" value="HTH_XRE"/>
    <property type="match status" value="1"/>
</dbReference>
<evidence type="ECO:0000259" key="1">
    <source>
        <dbReference type="PROSITE" id="PS50943"/>
    </source>
</evidence>
<comment type="caution">
    <text evidence="2">The sequence shown here is derived from an EMBL/GenBank/DDBJ whole genome shotgun (WGS) entry which is preliminary data.</text>
</comment>
<dbReference type="InterPro" id="IPR001387">
    <property type="entry name" value="Cro/C1-type_HTH"/>
</dbReference>
<dbReference type="Gene3D" id="1.10.260.40">
    <property type="entry name" value="lambda repressor-like DNA-binding domains"/>
    <property type="match status" value="1"/>
</dbReference>
<name>A0ABQ1XVF1_9PROT</name>
<dbReference type="EMBL" id="BMFS01000010">
    <property type="protein sequence ID" value="GGH04557.1"/>
    <property type="molecule type" value="Genomic_DNA"/>
</dbReference>
<dbReference type="InterPro" id="IPR010982">
    <property type="entry name" value="Lambda_DNA-bd_dom_sf"/>
</dbReference>
<feature type="domain" description="HTH cro/C1-type" evidence="1">
    <location>
        <begin position="21"/>
        <end position="75"/>
    </location>
</feature>
<dbReference type="Pfam" id="PF01381">
    <property type="entry name" value="HTH_3"/>
    <property type="match status" value="1"/>
</dbReference>
<gene>
    <name evidence="2" type="ORF">GCM10007420_21290</name>
</gene>
<dbReference type="Proteomes" id="UP000648722">
    <property type="component" value="Unassembled WGS sequence"/>
</dbReference>
<evidence type="ECO:0000313" key="3">
    <source>
        <dbReference type="Proteomes" id="UP000648722"/>
    </source>
</evidence>
<organism evidence="2 3">
    <name type="scientific">Glycocaulis albus</name>
    <dbReference type="NCBI Taxonomy" id="1382801"/>
    <lineage>
        <taxon>Bacteria</taxon>
        <taxon>Pseudomonadati</taxon>
        <taxon>Pseudomonadota</taxon>
        <taxon>Alphaproteobacteria</taxon>
        <taxon>Maricaulales</taxon>
        <taxon>Maricaulaceae</taxon>
        <taxon>Glycocaulis</taxon>
    </lineage>
</organism>
<dbReference type="RefSeq" id="WP_188452574.1">
    <property type="nucleotide sequence ID" value="NZ_BMFS01000010.1"/>
</dbReference>
<evidence type="ECO:0000313" key="2">
    <source>
        <dbReference type="EMBL" id="GGH04557.1"/>
    </source>
</evidence>
<dbReference type="PROSITE" id="PS50943">
    <property type="entry name" value="HTH_CROC1"/>
    <property type="match status" value="1"/>
</dbReference>
<accession>A0ABQ1XVF1</accession>
<sequence length="139" mass="15647">MASKDSPRSPNLIDRHVGIRIRLRRRVMQISQQALAARLGITFQQLQKYENGVNRIGAGRLYELARALEVPVGYFYEDFDQAVDPSKRSEEEATIISAFVGSREGVQLAQAFNRIEDPKIRRHLLKLAGSLGEAPGKEK</sequence>
<dbReference type="SMART" id="SM00530">
    <property type="entry name" value="HTH_XRE"/>
    <property type="match status" value="1"/>
</dbReference>
<reference evidence="3" key="1">
    <citation type="journal article" date="2019" name="Int. J. Syst. Evol. Microbiol.">
        <title>The Global Catalogue of Microorganisms (GCM) 10K type strain sequencing project: providing services to taxonomists for standard genome sequencing and annotation.</title>
        <authorList>
            <consortium name="The Broad Institute Genomics Platform"/>
            <consortium name="The Broad Institute Genome Sequencing Center for Infectious Disease"/>
            <person name="Wu L."/>
            <person name="Ma J."/>
        </authorList>
    </citation>
    <scope>NUCLEOTIDE SEQUENCE [LARGE SCALE GENOMIC DNA]</scope>
    <source>
        <strain evidence="3">CGMCC 1.12766</strain>
    </source>
</reference>
<dbReference type="SUPFAM" id="SSF47413">
    <property type="entry name" value="lambda repressor-like DNA-binding domains"/>
    <property type="match status" value="1"/>
</dbReference>
<protein>
    <submittedName>
        <fullName evidence="2">Transcriptional regulator</fullName>
    </submittedName>
</protein>